<dbReference type="PANTHER" id="PTHR37946:SF1">
    <property type="entry name" value="SLL1969 PROTEIN"/>
    <property type="match status" value="1"/>
</dbReference>
<sequence>MSDRRQSTSSSDGVVLLHGISRTARSFRRMELALQAAGFATLNLDYDSRRKSLGALADDIDPAIAPFASRLEGSVHFVCHSMGGLLARAYLARHRPPRLGRVVMLGTPNGGSEIADRLKNLAAYRAFFGPAGQQLVTSRDAATRALLPAIDYPTGIIAGNRSIYPITSIALPRPHDGRVSVANTRLDGMTDHIVIRTSHPWLVRNGEAITQTIAFVRDGKFQEGR</sequence>
<name>A0ABS5FW30_9BRAD</name>
<evidence type="ECO:0000313" key="2">
    <source>
        <dbReference type="EMBL" id="MBR0801051.1"/>
    </source>
</evidence>
<dbReference type="PANTHER" id="PTHR37946">
    <property type="entry name" value="SLL1969 PROTEIN"/>
    <property type="match status" value="1"/>
</dbReference>
<dbReference type="InterPro" id="IPR000073">
    <property type="entry name" value="AB_hydrolase_1"/>
</dbReference>
<dbReference type="InterPro" id="IPR029058">
    <property type="entry name" value="AB_hydrolase_fold"/>
</dbReference>
<accession>A0ABS5FW30</accession>
<dbReference type="GO" id="GO:0016787">
    <property type="term" value="F:hydrolase activity"/>
    <property type="evidence" value="ECO:0007669"/>
    <property type="project" value="UniProtKB-KW"/>
</dbReference>
<dbReference type="RefSeq" id="WP_212495201.1">
    <property type="nucleotide sequence ID" value="NZ_JAFCJH010000069.1"/>
</dbReference>
<organism evidence="2 3">
    <name type="scientific">Bradyrhizobium jicamae</name>
    <dbReference type="NCBI Taxonomy" id="280332"/>
    <lineage>
        <taxon>Bacteria</taxon>
        <taxon>Pseudomonadati</taxon>
        <taxon>Pseudomonadota</taxon>
        <taxon>Alphaproteobacteria</taxon>
        <taxon>Hyphomicrobiales</taxon>
        <taxon>Nitrobacteraceae</taxon>
        <taxon>Bradyrhizobium</taxon>
    </lineage>
</organism>
<gene>
    <name evidence="2" type="ORF">JQ615_37395</name>
</gene>
<keyword evidence="3" id="KW-1185">Reference proteome</keyword>
<dbReference type="EMBL" id="JAFCJH010000069">
    <property type="protein sequence ID" value="MBR0801051.1"/>
    <property type="molecule type" value="Genomic_DNA"/>
</dbReference>
<reference evidence="3" key="1">
    <citation type="journal article" date="2021" name="ISME J.">
        <title>Evolutionary origin and ecological implication of a unique nif island in free-living Bradyrhizobium lineages.</title>
        <authorList>
            <person name="Tao J."/>
        </authorList>
    </citation>
    <scope>NUCLEOTIDE SEQUENCE [LARGE SCALE GENOMIC DNA]</scope>
    <source>
        <strain evidence="3">SZCCT0434</strain>
    </source>
</reference>
<keyword evidence="2" id="KW-0378">Hydrolase</keyword>
<comment type="caution">
    <text evidence="2">The sequence shown here is derived from an EMBL/GenBank/DDBJ whole genome shotgun (WGS) entry which is preliminary data.</text>
</comment>
<dbReference type="Proteomes" id="UP001315278">
    <property type="component" value="Unassembled WGS sequence"/>
</dbReference>
<dbReference type="Pfam" id="PF12697">
    <property type="entry name" value="Abhydrolase_6"/>
    <property type="match status" value="1"/>
</dbReference>
<protein>
    <submittedName>
        <fullName evidence="2">Alpha/beta fold hydrolase</fullName>
    </submittedName>
</protein>
<dbReference type="SUPFAM" id="SSF53474">
    <property type="entry name" value="alpha/beta-Hydrolases"/>
    <property type="match status" value="1"/>
</dbReference>
<evidence type="ECO:0000259" key="1">
    <source>
        <dbReference type="Pfam" id="PF12697"/>
    </source>
</evidence>
<dbReference type="Gene3D" id="3.40.50.1820">
    <property type="entry name" value="alpha/beta hydrolase"/>
    <property type="match status" value="1"/>
</dbReference>
<evidence type="ECO:0000313" key="3">
    <source>
        <dbReference type="Proteomes" id="UP001315278"/>
    </source>
</evidence>
<proteinExistence type="predicted"/>
<feature type="domain" description="AB hydrolase-1" evidence="1">
    <location>
        <begin position="14"/>
        <end position="137"/>
    </location>
</feature>